<keyword evidence="2" id="KW-1185">Reference proteome</keyword>
<accession>A0A8J3LZ60</accession>
<sequence length="168" mass="16957">MIMTMEPPDGGLRAPFTIIGFPATLGSSLGSGWALVDAAALGRAEELVADWLGRALADGALATAAGMAPGAGGTGAGAGAGELSPVTMKIAEALLSPLVPRTVYPPGVSNPAGGAKVRVATQYPFPAPPVGLAGFDSRLRLSLVPWRSQLNATVPHPPAFCWSFGLVR</sequence>
<dbReference type="Proteomes" id="UP000653674">
    <property type="component" value="Unassembled WGS sequence"/>
</dbReference>
<name>A0A8J3LZ60_9ACTN</name>
<dbReference type="EMBL" id="BONU01000046">
    <property type="protein sequence ID" value="GIG76176.1"/>
    <property type="molecule type" value="Genomic_DNA"/>
</dbReference>
<reference evidence="1" key="1">
    <citation type="submission" date="2021-01" db="EMBL/GenBank/DDBJ databases">
        <title>Whole genome shotgun sequence of Planosporangium flavigriseum NBRC 105377.</title>
        <authorList>
            <person name="Komaki H."/>
            <person name="Tamura T."/>
        </authorList>
    </citation>
    <scope>NUCLEOTIDE SEQUENCE</scope>
    <source>
        <strain evidence="1">NBRC 105377</strain>
    </source>
</reference>
<gene>
    <name evidence="1" type="ORF">Pfl04_45800</name>
</gene>
<protein>
    <submittedName>
        <fullName evidence="1">Uncharacterized protein</fullName>
    </submittedName>
</protein>
<organism evidence="1 2">
    <name type="scientific">Planosporangium flavigriseum</name>
    <dbReference type="NCBI Taxonomy" id="373681"/>
    <lineage>
        <taxon>Bacteria</taxon>
        <taxon>Bacillati</taxon>
        <taxon>Actinomycetota</taxon>
        <taxon>Actinomycetes</taxon>
        <taxon>Micromonosporales</taxon>
        <taxon>Micromonosporaceae</taxon>
        <taxon>Planosporangium</taxon>
    </lineage>
</organism>
<dbReference type="AlphaFoldDB" id="A0A8J3LZ60"/>
<proteinExistence type="predicted"/>
<evidence type="ECO:0000313" key="1">
    <source>
        <dbReference type="EMBL" id="GIG76176.1"/>
    </source>
</evidence>
<comment type="caution">
    <text evidence="1">The sequence shown here is derived from an EMBL/GenBank/DDBJ whole genome shotgun (WGS) entry which is preliminary data.</text>
</comment>
<evidence type="ECO:0000313" key="2">
    <source>
        <dbReference type="Proteomes" id="UP000653674"/>
    </source>
</evidence>